<comment type="subcellular location">
    <subcellularLocation>
        <location evidence="9">Cell inner membrane</location>
        <topology evidence="9">Multi-pass membrane protein</topology>
    </subcellularLocation>
    <subcellularLocation>
        <location evidence="1">Membrane</location>
        <topology evidence="1">Multi-pass membrane protein</topology>
    </subcellularLocation>
</comment>
<dbReference type="PANTHER" id="PTHR30266">
    <property type="entry name" value="MECHANOSENSITIVE CHANNEL MSCL"/>
    <property type="match status" value="1"/>
</dbReference>
<dbReference type="Proteomes" id="UP000823631">
    <property type="component" value="Unassembled WGS sequence"/>
</dbReference>
<gene>
    <name evidence="9 10" type="primary">mscL</name>
    <name evidence="10" type="ORF">IAB19_10215</name>
</gene>
<name>A0A9D9DCY0_9GAMM</name>
<evidence type="ECO:0000256" key="6">
    <source>
        <dbReference type="ARBA" id="ARBA00023065"/>
    </source>
</evidence>
<dbReference type="EMBL" id="JADINH010000200">
    <property type="protein sequence ID" value="MBO8416743.1"/>
    <property type="molecule type" value="Genomic_DNA"/>
</dbReference>
<dbReference type="HAMAP" id="MF_00115">
    <property type="entry name" value="MscL"/>
    <property type="match status" value="1"/>
</dbReference>
<comment type="similarity">
    <text evidence="9">Belongs to the MscL family.</text>
</comment>
<dbReference type="InterPro" id="IPR037673">
    <property type="entry name" value="MSC/AndL"/>
</dbReference>
<comment type="function">
    <text evidence="9">Channel that opens in response to stretch forces in the membrane lipid bilayer. May participate in the regulation of osmotic pressure changes within the cell.</text>
</comment>
<keyword evidence="5 9" id="KW-1133">Transmembrane helix</keyword>
<comment type="caution">
    <text evidence="10">The sequence shown here is derived from an EMBL/GenBank/DDBJ whole genome shotgun (WGS) entry which is preliminary data.</text>
</comment>
<dbReference type="Pfam" id="PF01741">
    <property type="entry name" value="MscL"/>
    <property type="match status" value="1"/>
</dbReference>
<evidence type="ECO:0000256" key="8">
    <source>
        <dbReference type="ARBA" id="ARBA00023303"/>
    </source>
</evidence>
<reference evidence="10" key="1">
    <citation type="submission" date="2020-10" db="EMBL/GenBank/DDBJ databases">
        <authorList>
            <person name="Gilroy R."/>
        </authorList>
    </citation>
    <scope>NUCLEOTIDE SEQUENCE</scope>
    <source>
        <strain evidence="10">17213</strain>
    </source>
</reference>
<keyword evidence="4 9" id="KW-0812">Transmembrane</keyword>
<dbReference type="SUPFAM" id="SSF81330">
    <property type="entry name" value="Gated mechanosensitive channel"/>
    <property type="match status" value="1"/>
</dbReference>
<sequence length="155" mass="16760">MLTQKGRQLLNEFKAFAVKGSVVDMAAGVIIGTAFSKIVSSLVDDIVMPCISLLIGSVNIKSLSVTLKEAAGDESAIVLHYGSFLQAVLDFLLIAWCIFIALKLLFKLKHALSLEEALKPAAKVDPNVQLLTEIRDLLKEQNAAALQQTEHKAEA</sequence>
<feature type="transmembrane region" description="Helical" evidence="9">
    <location>
        <begin position="21"/>
        <end position="39"/>
    </location>
</feature>
<keyword evidence="9" id="KW-0997">Cell inner membrane</keyword>
<dbReference type="InterPro" id="IPR001185">
    <property type="entry name" value="MS_channel"/>
</dbReference>
<dbReference type="GO" id="GO:0008381">
    <property type="term" value="F:mechanosensitive monoatomic ion channel activity"/>
    <property type="evidence" value="ECO:0007669"/>
    <property type="project" value="UniProtKB-UniRule"/>
</dbReference>
<evidence type="ECO:0000256" key="9">
    <source>
        <dbReference type="HAMAP-Rule" id="MF_00115"/>
    </source>
</evidence>
<evidence type="ECO:0000313" key="10">
    <source>
        <dbReference type="EMBL" id="MBO8416743.1"/>
    </source>
</evidence>
<keyword evidence="8 9" id="KW-0407">Ion channel</keyword>
<keyword evidence="6 9" id="KW-0406">Ion transport</keyword>
<dbReference type="PANTHER" id="PTHR30266:SF2">
    <property type="entry name" value="LARGE-CONDUCTANCE MECHANOSENSITIVE CHANNEL"/>
    <property type="match status" value="1"/>
</dbReference>
<evidence type="ECO:0000313" key="11">
    <source>
        <dbReference type="Proteomes" id="UP000823631"/>
    </source>
</evidence>
<dbReference type="NCBIfam" id="NF001843">
    <property type="entry name" value="PRK00567.1-4"/>
    <property type="match status" value="1"/>
</dbReference>
<proteinExistence type="inferred from homology"/>
<dbReference type="Gene3D" id="1.10.1200.120">
    <property type="entry name" value="Large-conductance mechanosensitive channel, MscL, domain 1"/>
    <property type="match status" value="1"/>
</dbReference>
<evidence type="ECO:0000256" key="1">
    <source>
        <dbReference type="ARBA" id="ARBA00004141"/>
    </source>
</evidence>
<dbReference type="InterPro" id="IPR036019">
    <property type="entry name" value="MscL_channel"/>
</dbReference>
<organism evidence="10 11">
    <name type="scientific">Candidatus Avisuccinivibrio stercorigallinarum</name>
    <dbReference type="NCBI Taxonomy" id="2840704"/>
    <lineage>
        <taxon>Bacteria</taxon>
        <taxon>Pseudomonadati</taxon>
        <taxon>Pseudomonadota</taxon>
        <taxon>Gammaproteobacteria</taxon>
        <taxon>Aeromonadales</taxon>
        <taxon>Succinivibrionaceae</taxon>
        <taxon>Succinivibrionaceae incertae sedis</taxon>
        <taxon>Candidatus Avisuccinivibrio</taxon>
    </lineage>
</organism>
<evidence type="ECO:0000256" key="4">
    <source>
        <dbReference type="ARBA" id="ARBA00022692"/>
    </source>
</evidence>
<dbReference type="NCBIfam" id="TIGR00220">
    <property type="entry name" value="mscL"/>
    <property type="match status" value="1"/>
</dbReference>
<evidence type="ECO:0000256" key="7">
    <source>
        <dbReference type="ARBA" id="ARBA00023136"/>
    </source>
</evidence>
<feature type="transmembrane region" description="Helical" evidence="9">
    <location>
        <begin position="84"/>
        <end position="106"/>
    </location>
</feature>
<reference evidence="10" key="2">
    <citation type="journal article" date="2021" name="PeerJ">
        <title>Extensive microbial diversity within the chicken gut microbiome revealed by metagenomics and culture.</title>
        <authorList>
            <person name="Gilroy R."/>
            <person name="Ravi A."/>
            <person name="Getino M."/>
            <person name="Pursley I."/>
            <person name="Horton D.L."/>
            <person name="Alikhan N.F."/>
            <person name="Baker D."/>
            <person name="Gharbi K."/>
            <person name="Hall N."/>
            <person name="Watson M."/>
            <person name="Adriaenssens E.M."/>
            <person name="Foster-Nyarko E."/>
            <person name="Jarju S."/>
            <person name="Secka A."/>
            <person name="Antonio M."/>
            <person name="Oren A."/>
            <person name="Chaudhuri R.R."/>
            <person name="La Ragione R."/>
            <person name="Hildebrand F."/>
            <person name="Pallen M.J."/>
        </authorList>
    </citation>
    <scope>NUCLEOTIDE SEQUENCE</scope>
    <source>
        <strain evidence="10">17213</strain>
    </source>
</reference>
<keyword evidence="3 9" id="KW-1003">Cell membrane</keyword>
<evidence type="ECO:0000256" key="3">
    <source>
        <dbReference type="ARBA" id="ARBA00022475"/>
    </source>
</evidence>
<keyword evidence="2 9" id="KW-0813">Transport</keyword>
<dbReference type="PRINTS" id="PR01264">
    <property type="entry name" value="MECHCHANNEL"/>
</dbReference>
<keyword evidence="7 9" id="KW-0472">Membrane</keyword>
<protein>
    <recommendedName>
        <fullName evidence="9">Large-conductance mechanosensitive channel</fullName>
    </recommendedName>
</protein>
<dbReference type="AlphaFoldDB" id="A0A9D9DCY0"/>
<dbReference type="GO" id="GO:0005886">
    <property type="term" value="C:plasma membrane"/>
    <property type="evidence" value="ECO:0007669"/>
    <property type="project" value="UniProtKB-SubCell"/>
</dbReference>
<comment type="subunit">
    <text evidence="9">Homopentamer.</text>
</comment>
<evidence type="ECO:0000256" key="5">
    <source>
        <dbReference type="ARBA" id="ARBA00022989"/>
    </source>
</evidence>
<evidence type="ECO:0000256" key="2">
    <source>
        <dbReference type="ARBA" id="ARBA00022448"/>
    </source>
</evidence>
<accession>A0A9D9DCY0</accession>